<protein>
    <submittedName>
        <fullName evidence="1">Uncharacterized protein</fullName>
    </submittedName>
</protein>
<evidence type="ECO:0000313" key="1">
    <source>
        <dbReference type="EMBL" id="ORX89373.1"/>
    </source>
</evidence>
<proteinExistence type="predicted"/>
<dbReference type="AlphaFoldDB" id="A0A1Y1XUI0"/>
<keyword evidence="2" id="KW-1185">Reference proteome</keyword>
<evidence type="ECO:0000313" key="2">
    <source>
        <dbReference type="Proteomes" id="UP000193498"/>
    </source>
</evidence>
<dbReference type="InParanoid" id="A0A1Y1XUI0"/>
<dbReference type="Proteomes" id="UP000193498">
    <property type="component" value="Unassembled WGS sequence"/>
</dbReference>
<reference evidence="1 2" key="1">
    <citation type="submission" date="2016-07" db="EMBL/GenBank/DDBJ databases">
        <title>Pervasive Adenine N6-methylation of Active Genes in Fungi.</title>
        <authorList>
            <consortium name="DOE Joint Genome Institute"/>
            <person name="Mondo S.J."/>
            <person name="Dannebaum R.O."/>
            <person name="Kuo R.C."/>
            <person name="Labutti K."/>
            <person name="Haridas S."/>
            <person name="Kuo A."/>
            <person name="Salamov A."/>
            <person name="Ahrendt S.R."/>
            <person name="Lipzen A."/>
            <person name="Sullivan W."/>
            <person name="Andreopoulos W.B."/>
            <person name="Clum A."/>
            <person name="Lindquist E."/>
            <person name="Daum C."/>
            <person name="Ramamoorthy G.K."/>
            <person name="Gryganskyi A."/>
            <person name="Culley D."/>
            <person name="Magnuson J.K."/>
            <person name="James T.Y."/>
            <person name="O'Malley M.A."/>
            <person name="Stajich J.E."/>
            <person name="Spatafora J.W."/>
            <person name="Visel A."/>
            <person name="Grigoriev I.V."/>
        </authorList>
    </citation>
    <scope>NUCLEOTIDE SEQUENCE [LARGE SCALE GENOMIC DNA]</scope>
    <source>
        <strain evidence="1 2">CBS 931.73</strain>
    </source>
</reference>
<comment type="caution">
    <text evidence="1">The sequence shown here is derived from an EMBL/GenBank/DDBJ whole genome shotgun (WGS) entry which is preliminary data.</text>
</comment>
<name>A0A1Y1XUI0_9FUNG</name>
<gene>
    <name evidence="1" type="ORF">K493DRAFT_318736</name>
</gene>
<sequence>MMNRLVRKCSSLAAGDLWVPDMSNSMMENQAITNETAIAKMSLHRVRSPLSGSFSIDYLCKYIATCPNTTSTTSPDPAGPLDCTFSSEELEELSNSSLSTVYGGLSPGMSMLSELEEQDVGSGYISFPPVDEIINSDIPCNEGSPSSTRTLFGTISNSIRKRAASV</sequence>
<organism evidence="1 2">
    <name type="scientific">Basidiobolus meristosporus CBS 931.73</name>
    <dbReference type="NCBI Taxonomy" id="1314790"/>
    <lineage>
        <taxon>Eukaryota</taxon>
        <taxon>Fungi</taxon>
        <taxon>Fungi incertae sedis</taxon>
        <taxon>Zoopagomycota</taxon>
        <taxon>Entomophthoromycotina</taxon>
        <taxon>Basidiobolomycetes</taxon>
        <taxon>Basidiobolales</taxon>
        <taxon>Basidiobolaceae</taxon>
        <taxon>Basidiobolus</taxon>
    </lineage>
</organism>
<accession>A0A1Y1XUI0</accession>
<dbReference type="EMBL" id="MCFE01000451">
    <property type="protein sequence ID" value="ORX89373.1"/>
    <property type="molecule type" value="Genomic_DNA"/>
</dbReference>